<sequence>MANNNSFIRLSEVMRRTGYGRAWIYRLISLGRFPKPVKIGPRSVAFIESEVDEWINQRIDASRNNAA</sequence>
<evidence type="ECO:0000313" key="1">
    <source>
        <dbReference type="EMBL" id="STC80571.1"/>
    </source>
</evidence>
<dbReference type="PANTHER" id="PTHR36154">
    <property type="entry name" value="DNA-BINDING TRANSCRIPTIONAL ACTIVATOR ALPA"/>
    <property type="match status" value="1"/>
</dbReference>
<dbReference type="RefSeq" id="WP_000002830.1">
    <property type="nucleotide sequence ID" value="NZ_BFWO01000035.1"/>
</dbReference>
<organism evidence="1 3">
    <name type="scientific">Escherichia coli</name>
    <dbReference type="NCBI Taxonomy" id="562"/>
    <lineage>
        <taxon>Bacteria</taxon>
        <taxon>Pseudomonadati</taxon>
        <taxon>Pseudomonadota</taxon>
        <taxon>Gammaproteobacteria</taxon>
        <taxon>Enterobacterales</taxon>
        <taxon>Enterobacteriaceae</taxon>
        <taxon>Escherichia</taxon>
    </lineage>
</organism>
<evidence type="ECO:0000313" key="3">
    <source>
        <dbReference type="Proteomes" id="UP000254647"/>
    </source>
</evidence>
<dbReference type="AlphaFoldDB" id="A0A2A3VW06"/>
<dbReference type="Proteomes" id="UP000254716">
    <property type="component" value="Unassembled WGS sequence"/>
</dbReference>
<dbReference type="InterPro" id="IPR010260">
    <property type="entry name" value="AlpA"/>
</dbReference>
<protein>
    <submittedName>
        <fullName evidence="1">Putative regulatory protein from prophage (AlpA family)</fullName>
    </submittedName>
</protein>
<evidence type="ECO:0000313" key="2">
    <source>
        <dbReference type="EMBL" id="STJ20384.1"/>
    </source>
</evidence>
<gene>
    <name evidence="1" type="ORF">NCTC10767_02209</name>
    <name evidence="2" type="ORF">NCTC9081_05964</name>
</gene>
<reference evidence="3 4" key="1">
    <citation type="submission" date="2018-06" db="EMBL/GenBank/DDBJ databases">
        <authorList>
            <consortium name="Pathogen Informatics"/>
            <person name="Doyle S."/>
        </authorList>
    </citation>
    <scope>NUCLEOTIDE SEQUENCE [LARGE SCALE GENOMIC DNA]</scope>
    <source>
        <strain evidence="1 3">NCTC10767</strain>
        <strain evidence="2 4">NCTC9081</strain>
    </source>
</reference>
<accession>A0A2A3VW06</accession>
<dbReference type="EMBL" id="UGCV01000008">
    <property type="protein sequence ID" value="STJ20384.1"/>
    <property type="molecule type" value="Genomic_DNA"/>
</dbReference>
<name>A0A2A3VW06_ECOLX</name>
<dbReference type="Gene3D" id="1.10.238.160">
    <property type="match status" value="1"/>
</dbReference>
<evidence type="ECO:0000313" key="4">
    <source>
        <dbReference type="Proteomes" id="UP000254716"/>
    </source>
</evidence>
<proteinExistence type="predicted"/>
<dbReference type="Pfam" id="PF05930">
    <property type="entry name" value="Phage_AlpA"/>
    <property type="match status" value="1"/>
</dbReference>
<dbReference type="InterPro" id="IPR052931">
    <property type="entry name" value="Prophage_regulatory_activator"/>
</dbReference>
<dbReference type="Proteomes" id="UP000254647">
    <property type="component" value="Unassembled WGS sequence"/>
</dbReference>
<dbReference type="PANTHER" id="PTHR36154:SF1">
    <property type="entry name" value="DNA-BINDING TRANSCRIPTIONAL ACTIVATOR ALPA"/>
    <property type="match status" value="1"/>
</dbReference>
<dbReference type="EMBL" id="UFXW01000004">
    <property type="protein sequence ID" value="STC80571.1"/>
    <property type="molecule type" value="Genomic_DNA"/>
</dbReference>